<dbReference type="GO" id="GO:0000176">
    <property type="term" value="C:nuclear exosome (RNase complex)"/>
    <property type="evidence" value="ECO:0007669"/>
    <property type="project" value="EnsemblFungi"/>
</dbReference>
<evidence type="ECO:0000313" key="14">
    <source>
        <dbReference type="EMBL" id="CZS93404.1"/>
    </source>
</evidence>
<dbReference type="Pfam" id="PF01138">
    <property type="entry name" value="RNase_PH"/>
    <property type="match status" value="1"/>
</dbReference>
<dbReference type="GO" id="GO:0005730">
    <property type="term" value="C:nucleolus"/>
    <property type="evidence" value="ECO:0007669"/>
    <property type="project" value="UniProtKB-SubCell"/>
</dbReference>
<comment type="subcellular location">
    <subcellularLocation>
        <location evidence="1">Cytoplasm</location>
    </subcellularLocation>
    <subcellularLocation>
        <location evidence="2">Nucleus</location>
        <location evidence="2">Nucleolus</location>
    </subcellularLocation>
</comment>
<feature type="region of interest" description="Disordered" evidence="11">
    <location>
        <begin position="286"/>
        <end position="305"/>
    </location>
</feature>
<evidence type="ECO:0000256" key="7">
    <source>
        <dbReference type="ARBA" id="ARBA00022835"/>
    </source>
</evidence>
<dbReference type="GO" id="GO:0016075">
    <property type="term" value="P:rRNA catabolic process"/>
    <property type="evidence" value="ECO:0007669"/>
    <property type="project" value="TreeGrafter"/>
</dbReference>
<dbReference type="GO" id="GO:0000467">
    <property type="term" value="P:exonucleolytic trimming to generate mature 3'-end of 5.8S rRNA from tricistronic rRNA transcript (SSU-rRNA, 5.8S rRNA, LSU-rRNA)"/>
    <property type="evidence" value="ECO:0007669"/>
    <property type="project" value="EnsemblFungi"/>
</dbReference>
<dbReference type="EMBL" id="FJUX01000015">
    <property type="protein sequence ID" value="CZS93404.1"/>
    <property type="molecule type" value="Genomic_DNA"/>
</dbReference>
<dbReference type="PANTHER" id="PTHR11097:SF14">
    <property type="entry name" value="EXOSOME COMPLEX COMPONENT RRP45"/>
    <property type="match status" value="1"/>
</dbReference>
<name>A0A1E1K9V4_9HELO</name>
<dbReference type="GO" id="GO:0035925">
    <property type="term" value="F:mRNA 3'-UTR AU-rich region binding"/>
    <property type="evidence" value="ECO:0007669"/>
    <property type="project" value="TreeGrafter"/>
</dbReference>
<evidence type="ECO:0000259" key="13">
    <source>
        <dbReference type="Pfam" id="PF03725"/>
    </source>
</evidence>
<dbReference type="InterPro" id="IPR027408">
    <property type="entry name" value="PNPase/RNase_PH_dom_sf"/>
</dbReference>
<keyword evidence="5" id="KW-0963">Cytoplasm</keyword>
<dbReference type="GO" id="GO:0071038">
    <property type="term" value="P:TRAMP-dependent tRNA surveillance pathway"/>
    <property type="evidence" value="ECO:0007669"/>
    <property type="project" value="EnsemblFungi"/>
</dbReference>
<keyword evidence="7" id="KW-0271">Exosome</keyword>
<dbReference type="InterPro" id="IPR001247">
    <property type="entry name" value="ExoRNase_PH_dom1"/>
</dbReference>
<organism evidence="14 15">
    <name type="scientific">Rhynchosporium agropyri</name>
    <dbReference type="NCBI Taxonomy" id="914238"/>
    <lineage>
        <taxon>Eukaryota</taxon>
        <taxon>Fungi</taxon>
        <taxon>Dikarya</taxon>
        <taxon>Ascomycota</taxon>
        <taxon>Pezizomycotina</taxon>
        <taxon>Leotiomycetes</taxon>
        <taxon>Helotiales</taxon>
        <taxon>Ploettnerulaceae</taxon>
        <taxon>Rhynchosporium</taxon>
    </lineage>
</organism>
<feature type="domain" description="Exoribonuclease phosphorolytic" evidence="13">
    <location>
        <begin position="191"/>
        <end position="267"/>
    </location>
</feature>
<keyword evidence="8" id="KW-0694">RNA-binding</keyword>
<sequence>MPREVEPSLNERQFFAKALQENIRLDGRTFDQYRAFELDFGDELGVVDVRLGKTRVHTHISAQVVTPFPDRPIDGLFTITTELSPMLSPSIESSSRPTETETLLSRLLEKTIRRSGALDTESLCLIASSKVWSIRADVHVISHDGNLVDAACIGVIAALQHFRKPDTETRGEEVVVYSMAEREPVKLSLLHFPLCVTFSFYGEGLLGKDGEGEKEKVLLDAGLLEEQLREGSVTIGMNRHGEVCQIAKLGGVPVHALTVLNCVEVAAVKVKEISKFIARRLEEDAKKRDKGGMMAELSAENDRVS</sequence>
<dbReference type="OrthoDB" id="10264038at2759"/>
<evidence type="ECO:0000256" key="4">
    <source>
        <dbReference type="ARBA" id="ARBA00019572"/>
    </source>
</evidence>
<dbReference type="InterPro" id="IPR050590">
    <property type="entry name" value="Exosome_comp_Rrp42_subfam"/>
</dbReference>
<protein>
    <recommendedName>
        <fullName evidence="4">Exosome complex component RRP45</fullName>
    </recommendedName>
    <alternativeName>
        <fullName evidence="10">Ribosomal RNA-processing protein 45</fullName>
    </alternativeName>
</protein>
<accession>A0A1E1K9V4</accession>
<dbReference type="SUPFAM" id="SSF54211">
    <property type="entry name" value="Ribosomal protein S5 domain 2-like"/>
    <property type="match status" value="1"/>
</dbReference>
<evidence type="ECO:0000256" key="9">
    <source>
        <dbReference type="ARBA" id="ARBA00023242"/>
    </source>
</evidence>
<evidence type="ECO:0000256" key="2">
    <source>
        <dbReference type="ARBA" id="ARBA00004604"/>
    </source>
</evidence>
<dbReference type="Gene3D" id="3.30.230.70">
    <property type="entry name" value="GHMP Kinase, N-terminal domain"/>
    <property type="match status" value="1"/>
</dbReference>
<keyword evidence="6" id="KW-0698">rRNA processing</keyword>
<keyword evidence="9" id="KW-0539">Nucleus</keyword>
<evidence type="ECO:0000256" key="1">
    <source>
        <dbReference type="ARBA" id="ARBA00004496"/>
    </source>
</evidence>
<dbReference type="GO" id="GO:0071035">
    <property type="term" value="P:nuclear polyadenylation-dependent rRNA catabolic process"/>
    <property type="evidence" value="ECO:0007669"/>
    <property type="project" value="EnsemblFungi"/>
</dbReference>
<proteinExistence type="inferred from homology"/>
<dbReference type="GO" id="GO:0034476">
    <property type="term" value="P:U5 snRNA 3'-end processing"/>
    <property type="evidence" value="ECO:0007669"/>
    <property type="project" value="EnsemblFungi"/>
</dbReference>
<dbReference type="GO" id="GO:0034475">
    <property type="term" value="P:U4 snRNA 3'-end processing"/>
    <property type="evidence" value="ECO:0007669"/>
    <property type="project" value="EnsemblFungi"/>
</dbReference>
<evidence type="ECO:0000313" key="15">
    <source>
        <dbReference type="Proteomes" id="UP000178912"/>
    </source>
</evidence>
<keyword evidence="15" id="KW-1185">Reference proteome</keyword>
<dbReference type="InterPro" id="IPR020568">
    <property type="entry name" value="Ribosomal_Su5_D2-typ_SF"/>
</dbReference>
<evidence type="ECO:0000256" key="10">
    <source>
        <dbReference type="ARBA" id="ARBA00077933"/>
    </source>
</evidence>
<evidence type="ECO:0000256" key="5">
    <source>
        <dbReference type="ARBA" id="ARBA00022490"/>
    </source>
</evidence>
<dbReference type="SUPFAM" id="SSF55666">
    <property type="entry name" value="Ribonuclease PH domain 2-like"/>
    <property type="match status" value="1"/>
</dbReference>
<feature type="domain" description="Exoribonuclease phosphorolytic" evidence="12">
    <location>
        <begin position="32"/>
        <end position="165"/>
    </location>
</feature>
<dbReference type="GO" id="GO:0034473">
    <property type="term" value="P:U1 snRNA 3'-end processing"/>
    <property type="evidence" value="ECO:0007669"/>
    <property type="project" value="EnsemblFungi"/>
</dbReference>
<dbReference type="GO" id="GO:0071028">
    <property type="term" value="P:nuclear mRNA surveillance"/>
    <property type="evidence" value="ECO:0007669"/>
    <property type="project" value="TreeGrafter"/>
</dbReference>
<dbReference type="Pfam" id="PF03725">
    <property type="entry name" value="RNase_PH_C"/>
    <property type="match status" value="1"/>
</dbReference>
<evidence type="ECO:0000256" key="11">
    <source>
        <dbReference type="SAM" id="MobiDB-lite"/>
    </source>
</evidence>
<evidence type="ECO:0000256" key="8">
    <source>
        <dbReference type="ARBA" id="ARBA00022884"/>
    </source>
</evidence>
<comment type="similarity">
    <text evidence="3">Belongs to the RNase PH family.</text>
</comment>
<dbReference type="InterPro" id="IPR015847">
    <property type="entry name" value="ExoRNase_PH_dom2"/>
</dbReference>
<dbReference type="InterPro" id="IPR033100">
    <property type="entry name" value="Rrp45"/>
</dbReference>
<dbReference type="CDD" id="cd11368">
    <property type="entry name" value="RNase_PH_RRP45"/>
    <property type="match status" value="1"/>
</dbReference>
<dbReference type="InterPro" id="IPR036345">
    <property type="entry name" value="ExoRNase_PH_dom2_sf"/>
</dbReference>
<evidence type="ECO:0000256" key="3">
    <source>
        <dbReference type="ARBA" id="ARBA00006678"/>
    </source>
</evidence>
<dbReference type="FunFam" id="3.30.230.70:FF:000005">
    <property type="entry name" value="Exosome complex component RRP45"/>
    <property type="match status" value="1"/>
</dbReference>
<dbReference type="GO" id="GO:0000177">
    <property type="term" value="C:cytoplasmic exosome (RNase complex)"/>
    <property type="evidence" value="ECO:0007669"/>
    <property type="project" value="EnsemblFungi"/>
</dbReference>
<dbReference type="PANTHER" id="PTHR11097">
    <property type="entry name" value="EXOSOME COMPLEX EXONUCLEASE RIBOSOMAL RNA PROCESSING PROTEIN"/>
    <property type="match status" value="1"/>
</dbReference>
<evidence type="ECO:0000256" key="6">
    <source>
        <dbReference type="ARBA" id="ARBA00022552"/>
    </source>
</evidence>
<dbReference type="Proteomes" id="UP000178912">
    <property type="component" value="Unassembled WGS sequence"/>
</dbReference>
<reference evidence="15" key="1">
    <citation type="submission" date="2016-03" db="EMBL/GenBank/DDBJ databases">
        <authorList>
            <person name="Guldener U."/>
        </authorList>
    </citation>
    <scope>NUCLEOTIDE SEQUENCE [LARGE SCALE GENOMIC DNA]</scope>
    <source>
        <strain evidence="15">04CH-RAC-A.6.1</strain>
    </source>
</reference>
<gene>
    <name evidence="14" type="ORF">RAG0_03720</name>
</gene>
<dbReference type="AlphaFoldDB" id="A0A1E1K9V4"/>
<evidence type="ECO:0000259" key="12">
    <source>
        <dbReference type="Pfam" id="PF01138"/>
    </source>
</evidence>